<keyword evidence="2" id="KW-1185">Reference proteome</keyword>
<accession>A0A1Q9AZR1</accession>
<gene>
    <name evidence="1" type="ORF">BJF93_20710</name>
</gene>
<dbReference type="RefSeq" id="WP_075626603.1">
    <property type="nucleotide sequence ID" value="NZ_FOAM01000009.1"/>
</dbReference>
<protein>
    <submittedName>
        <fullName evidence="1">Uncharacterized protein</fullName>
    </submittedName>
</protein>
<sequence>MASTISANVDSKTATTLKRVASMENRSVSNAVSSAITVFIGLPKGVRDFLLELNAEEDRDTIDRLGREMMAVAARVRLEKATAKLAAEGHFGGPGHAADEIGMLEEATALSRAAAKRP</sequence>
<evidence type="ECO:0000313" key="2">
    <source>
        <dbReference type="Proteomes" id="UP000186364"/>
    </source>
</evidence>
<organism evidence="1 2">
    <name type="scientific">Xaviernesmea oryzae</name>
    <dbReference type="NCBI Taxonomy" id="464029"/>
    <lineage>
        <taxon>Bacteria</taxon>
        <taxon>Pseudomonadati</taxon>
        <taxon>Pseudomonadota</taxon>
        <taxon>Alphaproteobacteria</taxon>
        <taxon>Hyphomicrobiales</taxon>
        <taxon>Rhizobiaceae</taxon>
        <taxon>Rhizobium/Agrobacterium group</taxon>
        <taxon>Xaviernesmea</taxon>
    </lineage>
</organism>
<name>A0A1Q9AZR1_9HYPH</name>
<proteinExistence type="predicted"/>
<dbReference type="EMBL" id="MKIP01000033">
    <property type="protein sequence ID" value="OLP61216.1"/>
    <property type="molecule type" value="Genomic_DNA"/>
</dbReference>
<comment type="caution">
    <text evidence="1">The sequence shown here is derived from an EMBL/GenBank/DDBJ whole genome shotgun (WGS) entry which is preliminary data.</text>
</comment>
<dbReference type="OrthoDB" id="8368393at2"/>
<dbReference type="AlphaFoldDB" id="A0A1Q9AZR1"/>
<reference evidence="1 2" key="1">
    <citation type="submission" date="2016-09" db="EMBL/GenBank/DDBJ databases">
        <title>Rhizobium sp. nov., a novel species isolated from the rice rhizosphere.</title>
        <authorList>
            <person name="Zhao J."/>
            <person name="Zhang X."/>
        </authorList>
    </citation>
    <scope>NUCLEOTIDE SEQUENCE [LARGE SCALE GENOMIC DNA]</scope>
    <source>
        <strain evidence="1 2">1.7048</strain>
    </source>
</reference>
<evidence type="ECO:0000313" key="1">
    <source>
        <dbReference type="EMBL" id="OLP61216.1"/>
    </source>
</evidence>
<dbReference type="Proteomes" id="UP000186364">
    <property type="component" value="Unassembled WGS sequence"/>
</dbReference>